<proteinExistence type="predicted"/>
<dbReference type="EMBL" id="JBBNAE010000005">
    <property type="protein sequence ID" value="KAK9124453.1"/>
    <property type="molecule type" value="Genomic_DNA"/>
</dbReference>
<evidence type="ECO:0000256" key="1">
    <source>
        <dbReference type="SAM" id="MobiDB-lite"/>
    </source>
</evidence>
<sequence>MLKSLGLLTLLTRPLRRLGLSWPRDRNQLRLRLCRSAHPFSGDRRERTNEDCDLGLNWLAETPLQLRFQLKLIAFVCAPLKLIDLPGLDQRIMDEYVGPSNAADVPWVTLIGQSVSIASAQSGSVGSENSLKTACLASKSQMVQDELVRLGEQMVHTTEGTRAIALELCREFEEKFLQHIATGWKIVASFKGNFPNRIKQLPLDRHFDITNVKRFDITVGLLSFVLLMLDQIVLEANGYQPYLISREKGLRSLIKGALELAKEPSRLCVDEVHHVLVDIVSTAANFTPGLGRYPPFKRLMERQRREDEQKNRSSKKAQDAEQALLNRATSPQTGQQTGGSLESMKDKSNQPEKDAICWKGSV</sequence>
<feature type="domain" description="Dynamin stalk" evidence="2">
    <location>
        <begin position="138"/>
        <end position="304"/>
    </location>
</feature>
<evidence type="ECO:0000259" key="2">
    <source>
        <dbReference type="Pfam" id="PF01031"/>
    </source>
</evidence>
<gene>
    <name evidence="3" type="ORF">Sjap_014055</name>
</gene>
<dbReference type="GO" id="GO:0016020">
    <property type="term" value="C:membrane"/>
    <property type="evidence" value="ECO:0007669"/>
    <property type="project" value="TreeGrafter"/>
</dbReference>
<dbReference type="Gene3D" id="1.20.120.1240">
    <property type="entry name" value="Dynamin, middle domain"/>
    <property type="match status" value="1"/>
</dbReference>
<reference evidence="3 4" key="1">
    <citation type="submission" date="2024-01" db="EMBL/GenBank/DDBJ databases">
        <title>Genome assemblies of Stephania.</title>
        <authorList>
            <person name="Yang L."/>
        </authorList>
    </citation>
    <scope>NUCLEOTIDE SEQUENCE [LARGE SCALE GENOMIC DNA]</scope>
    <source>
        <strain evidence="3">QJT</strain>
        <tissue evidence="3">Leaf</tissue>
    </source>
</reference>
<dbReference type="GO" id="GO:0005874">
    <property type="term" value="C:microtubule"/>
    <property type="evidence" value="ECO:0007669"/>
    <property type="project" value="TreeGrafter"/>
</dbReference>
<dbReference type="Pfam" id="PF01031">
    <property type="entry name" value="Dynamin_M"/>
    <property type="match status" value="1"/>
</dbReference>
<keyword evidence="4" id="KW-1185">Reference proteome</keyword>
<dbReference type="GO" id="GO:0005737">
    <property type="term" value="C:cytoplasm"/>
    <property type="evidence" value="ECO:0007669"/>
    <property type="project" value="TreeGrafter"/>
</dbReference>
<dbReference type="PANTHER" id="PTHR11566">
    <property type="entry name" value="DYNAMIN"/>
    <property type="match status" value="1"/>
</dbReference>
<feature type="compositionally biased region" description="Basic and acidic residues" evidence="1">
    <location>
        <begin position="343"/>
        <end position="356"/>
    </location>
</feature>
<evidence type="ECO:0000313" key="4">
    <source>
        <dbReference type="Proteomes" id="UP001417504"/>
    </source>
</evidence>
<dbReference type="AlphaFoldDB" id="A0AAP0IZ70"/>
<comment type="caution">
    <text evidence="3">The sequence shown here is derived from an EMBL/GenBank/DDBJ whole genome shotgun (WGS) entry which is preliminary data.</text>
</comment>
<organism evidence="3 4">
    <name type="scientific">Stephania japonica</name>
    <dbReference type="NCBI Taxonomy" id="461633"/>
    <lineage>
        <taxon>Eukaryota</taxon>
        <taxon>Viridiplantae</taxon>
        <taxon>Streptophyta</taxon>
        <taxon>Embryophyta</taxon>
        <taxon>Tracheophyta</taxon>
        <taxon>Spermatophyta</taxon>
        <taxon>Magnoliopsida</taxon>
        <taxon>Ranunculales</taxon>
        <taxon>Menispermaceae</taxon>
        <taxon>Menispermoideae</taxon>
        <taxon>Cissampelideae</taxon>
        <taxon>Stephania</taxon>
    </lineage>
</organism>
<dbReference type="PANTHER" id="PTHR11566:SF57">
    <property type="entry name" value="DYNAMIN-2B"/>
    <property type="match status" value="1"/>
</dbReference>
<dbReference type="GO" id="GO:0003924">
    <property type="term" value="F:GTPase activity"/>
    <property type="evidence" value="ECO:0007669"/>
    <property type="project" value="TreeGrafter"/>
</dbReference>
<feature type="region of interest" description="Disordered" evidence="1">
    <location>
        <begin position="297"/>
        <end position="362"/>
    </location>
</feature>
<feature type="compositionally biased region" description="Polar residues" evidence="1">
    <location>
        <begin position="327"/>
        <end position="340"/>
    </location>
</feature>
<accession>A0AAP0IZ70</accession>
<dbReference type="Proteomes" id="UP001417504">
    <property type="component" value="Unassembled WGS sequence"/>
</dbReference>
<dbReference type="GO" id="GO:0008017">
    <property type="term" value="F:microtubule binding"/>
    <property type="evidence" value="ECO:0007669"/>
    <property type="project" value="TreeGrafter"/>
</dbReference>
<name>A0AAP0IZ70_9MAGN</name>
<feature type="compositionally biased region" description="Basic and acidic residues" evidence="1">
    <location>
        <begin position="298"/>
        <end position="319"/>
    </location>
</feature>
<evidence type="ECO:0000313" key="3">
    <source>
        <dbReference type="EMBL" id="KAK9124453.1"/>
    </source>
</evidence>
<dbReference type="InterPro" id="IPR022812">
    <property type="entry name" value="Dynamin"/>
</dbReference>
<dbReference type="InterPro" id="IPR000375">
    <property type="entry name" value="Dynamin_stalk"/>
</dbReference>
<protein>
    <recommendedName>
        <fullName evidence="2">Dynamin stalk domain-containing protein</fullName>
    </recommendedName>
</protein>